<dbReference type="PANTHER" id="PTHR21090">
    <property type="entry name" value="AROM/DEHYDROQUINATE SYNTHASE"/>
    <property type="match status" value="1"/>
</dbReference>
<evidence type="ECO:0000256" key="6">
    <source>
        <dbReference type="ARBA" id="ARBA00044633"/>
    </source>
</evidence>
<dbReference type="InterPro" id="IPR036968">
    <property type="entry name" value="Enolpyruvate_Tfrase_sf"/>
</dbReference>
<dbReference type="Gene3D" id="3.65.10.10">
    <property type="entry name" value="Enolpyruvate transferase domain"/>
    <property type="match status" value="2"/>
</dbReference>
<dbReference type="EC" id="2.5.1.19" evidence="7"/>
<evidence type="ECO:0000256" key="2">
    <source>
        <dbReference type="ARBA" id="ARBA00009948"/>
    </source>
</evidence>
<evidence type="ECO:0000259" key="8">
    <source>
        <dbReference type="Pfam" id="PF00275"/>
    </source>
</evidence>
<dbReference type="NCBIfam" id="TIGR01356">
    <property type="entry name" value="aroA"/>
    <property type="match status" value="1"/>
</dbReference>
<keyword evidence="4 7" id="KW-0808">Transferase</keyword>
<evidence type="ECO:0000256" key="5">
    <source>
        <dbReference type="ARBA" id="ARBA00023141"/>
    </source>
</evidence>
<dbReference type="InterPro" id="IPR023193">
    <property type="entry name" value="EPSP_synthase_CS"/>
</dbReference>
<feature type="binding site" evidence="7">
    <location>
        <position position="21"/>
    </location>
    <ligand>
        <name>3-phosphoshikimate</name>
        <dbReference type="ChEBI" id="CHEBI:145989"/>
    </ligand>
</feature>
<dbReference type="PROSITE" id="PS00885">
    <property type="entry name" value="EPSP_SYNTHASE_2"/>
    <property type="match status" value="1"/>
</dbReference>
<feature type="binding site" evidence="7">
    <location>
        <position position="310"/>
    </location>
    <ligand>
        <name>3-phosphoshikimate</name>
        <dbReference type="ChEBI" id="CHEBI:145989"/>
    </ligand>
</feature>
<evidence type="ECO:0000256" key="1">
    <source>
        <dbReference type="ARBA" id="ARBA00004811"/>
    </source>
</evidence>
<dbReference type="RefSeq" id="WP_215217352.1">
    <property type="nucleotide sequence ID" value="NZ_CP075587.1"/>
</dbReference>
<dbReference type="SUPFAM" id="SSF55205">
    <property type="entry name" value="EPT/RTPC-like"/>
    <property type="match status" value="1"/>
</dbReference>
<feature type="binding site" evidence="7">
    <location>
        <position position="382"/>
    </location>
    <ligand>
        <name>phosphoenolpyruvate</name>
        <dbReference type="ChEBI" id="CHEBI:58702"/>
    </ligand>
</feature>
<comment type="similarity">
    <text evidence="2 7">Belongs to the EPSP synthase family.</text>
</comment>
<dbReference type="EMBL" id="CP075587">
    <property type="protein sequence ID" value="QYF48769.1"/>
    <property type="molecule type" value="Genomic_DNA"/>
</dbReference>
<comment type="pathway">
    <text evidence="1 7">Metabolic intermediate biosynthesis; chorismate biosynthesis; chorismate from D-erythrose 4-phosphate and phosphoenolpyruvate: step 6/7.</text>
</comment>
<gene>
    <name evidence="7" type="primary">aroA</name>
    <name evidence="9" type="ORF">RHABOEDO_000984</name>
</gene>
<reference evidence="9 10" key="1">
    <citation type="journal article" date="2022" name="bioRxiv">
        <title>Ecology and evolution of chlamydial symbionts of arthropods.</title>
        <authorList>
            <person name="Halter T."/>
            <person name="Koestlbacher S."/>
            <person name="Collingro A."/>
            <person name="Sixt B.S."/>
            <person name="Toenshoff E.R."/>
            <person name="Hendrickx F."/>
            <person name="Kostanjsek R."/>
            <person name="Horn M."/>
        </authorList>
    </citation>
    <scope>NUCLEOTIDE SEQUENCE [LARGE SCALE GENOMIC DNA]</scope>
    <source>
        <strain evidence="9">W744xW776</strain>
    </source>
</reference>
<feature type="binding site" evidence="7">
    <location>
        <position position="341"/>
    </location>
    <ligand>
        <name>phosphoenolpyruvate</name>
        <dbReference type="ChEBI" id="CHEBI:58702"/>
    </ligand>
</feature>
<sequence length="426" mass="46773">MAKFHISPSILQGSITIPSSKSQTLRAIFFALMGKGISRIHKYLPSPDTYAMLKAVEMLGIKIQKTDTTLWIEGTNRKLKSPKNVIDAGNSGLVLRFIGALVSLLPTHTVITGDHSIRCLRPIQALLSALQYLQADAHSVYLNGFAPISIKGPLLPGSAKLCGRDSQPVSALLMTTCFLEGQSHLQVTNPGEKPWVDLTLHWLKKLGAKVEHRNHEEYWVSGKTQYEGFEYTVPGDWSSAAFPIVAALLTSSEIVLDNLDVTDHQGDKQIIHCLLSMGAHIEIDSSKKKVIIKKTKHLKGIDIDVNNFVDAIAILAVIGCFAEGKTRLYNAQIARHKESDRISAITQELKKMGANIEEQEDGLIIYPSSLKAAKLYSHKDHRIAMALSVAALVAKGTSLIDDVECIAKTYPSFIDDFRCLGAKIEL</sequence>
<accession>A0ABX8V0R1</accession>
<feature type="active site" description="Proton acceptor" evidence="7">
    <location>
        <position position="310"/>
    </location>
</feature>
<dbReference type="Proteomes" id="UP000826014">
    <property type="component" value="Chromosome"/>
</dbReference>
<feature type="binding site" evidence="7">
    <location>
        <position position="166"/>
    </location>
    <ligand>
        <name>3-phosphoshikimate</name>
        <dbReference type="ChEBI" id="CHEBI:145989"/>
    </ligand>
</feature>
<evidence type="ECO:0000256" key="4">
    <source>
        <dbReference type="ARBA" id="ARBA00022679"/>
    </source>
</evidence>
<organism evidence="9 10">
    <name type="scientific">Candidatus Rhabdochlamydia oedothoracis</name>
    <dbReference type="NCBI Taxonomy" id="2720720"/>
    <lineage>
        <taxon>Bacteria</taxon>
        <taxon>Pseudomonadati</taxon>
        <taxon>Chlamydiota</taxon>
        <taxon>Chlamydiia</taxon>
        <taxon>Parachlamydiales</taxon>
        <taxon>Candidatus Rhabdochlamydiaceae</taxon>
        <taxon>Candidatus Rhabdochlamydia</taxon>
    </lineage>
</organism>
<dbReference type="PANTHER" id="PTHR21090:SF5">
    <property type="entry name" value="PENTAFUNCTIONAL AROM POLYPEPTIDE"/>
    <property type="match status" value="1"/>
</dbReference>
<keyword evidence="5 7" id="KW-0057">Aromatic amino acid biosynthesis</keyword>
<protein>
    <recommendedName>
        <fullName evidence="7">3-phosphoshikimate 1-carboxyvinyltransferase</fullName>
        <ecNumber evidence="7">2.5.1.19</ecNumber>
    </recommendedName>
    <alternativeName>
        <fullName evidence="7">5-enolpyruvylshikimate-3-phosphate synthase</fullName>
        <shortName evidence="7">EPSP synthase</shortName>
        <shortName evidence="7">EPSPS</shortName>
    </alternativeName>
</protein>
<dbReference type="InterPro" id="IPR006264">
    <property type="entry name" value="EPSP_synthase"/>
</dbReference>
<name>A0ABX8V0R1_9BACT</name>
<dbReference type="GO" id="GO:0003866">
    <property type="term" value="F:3-phosphoshikimate 1-carboxyvinyltransferase activity"/>
    <property type="evidence" value="ECO:0007669"/>
    <property type="project" value="UniProtKB-EC"/>
</dbReference>
<feature type="binding site" evidence="7">
    <location>
        <position position="408"/>
    </location>
    <ligand>
        <name>phosphoenolpyruvate</name>
        <dbReference type="ChEBI" id="CHEBI:58702"/>
    </ligand>
</feature>
<evidence type="ECO:0000256" key="3">
    <source>
        <dbReference type="ARBA" id="ARBA00022605"/>
    </source>
</evidence>
<proteinExistence type="inferred from homology"/>
<dbReference type="InterPro" id="IPR001986">
    <property type="entry name" value="Enolpyruvate_Tfrase_dom"/>
</dbReference>
<feature type="domain" description="Enolpyruvate transferase" evidence="8">
    <location>
        <begin position="9"/>
        <end position="416"/>
    </location>
</feature>
<evidence type="ECO:0000313" key="9">
    <source>
        <dbReference type="EMBL" id="QYF48769.1"/>
    </source>
</evidence>
<feature type="binding site" evidence="7">
    <location>
        <position position="167"/>
    </location>
    <ligand>
        <name>3-phosphoshikimate</name>
        <dbReference type="ChEBI" id="CHEBI:145989"/>
    </ligand>
</feature>
<feature type="binding site" evidence="7">
    <location>
        <position position="121"/>
    </location>
    <ligand>
        <name>phosphoenolpyruvate</name>
        <dbReference type="ChEBI" id="CHEBI:58702"/>
    </ligand>
</feature>
<keyword evidence="7" id="KW-0963">Cytoplasm</keyword>
<comment type="catalytic activity">
    <reaction evidence="6">
        <text>3-phosphoshikimate + phosphoenolpyruvate = 5-O-(1-carboxyvinyl)-3-phosphoshikimate + phosphate</text>
        <dbReference type="Rhea" id="RHEA:21256"/>
        <dbReference type="ChEBI" id="CHEBI:43474"/>
        <dbReference type="ChEBI" id="CHEBI:57701"/>
        <dbReference type="ChEBI" id="CHEBI:58702"/>
        <dbReference type="ChEBI" id="CHEBI:145989"/>
        <dbReference type="EC" id="2.5.1.19"/>
    </reaction>
    <physiologicalReaction direction="left-to-right" evidence="6">
        <dbReference type="Rhea" id="RHEA:21257"/>
    </physiologicalReaction>
</comment>
<dbReference type="CDD" id="cd01556">
    <property type="entry name" value="EPSP_synthase"/>
    <property type="match status" value="1"/>
</dbReference>
<comment type="caution">
    <text evidence="7">Lacks conserved residue(s) required for the propagation of feature annotation.</text>
</comment>
<evidence type="ECO:0000256" key="7">
    <source>
        <dbReference type="HAMAP-Rule" id="MF_00210"/>
    </source>
</evidence>
<keyword evidence="10" id="KW-1185">Reference proteome</keyword>
<feature type="binding site" evidence="7">
    <location>
        <position position="26"/>
    </location>
    <ligand>
        <name>3-phosphoshikimate</name>
        <dbReference type="ChEBI" id="CHEBI:145989"/>
    </ligand>
</feature>
<keyword evidence="3 7" id="KW-0028">Amino-acid biosynthesis</keyword>
<feature type="binding site" evidence="7">
    <location>
        <position position="92"/>
    </location>
    <ligand>
        <name>phosphoenolpyruvate</name>
        <dbReference type="ChEBI" id="CHEBI:58702"/>
    </ligand>
</feature>
<comment type="subunit">
    <text evidence="7">Monomer.</text>
</comment>
<comment type="subcellular location">
    <subcellularLocation>
        <location evidence="7">Cytoplasm</location>
    </subcellularLocation>
</comment>
<dbReference type="InterPro" id="IPR013792">
    <property type="entry name" value="RNA3'P_cycl/enolpyr_Trfase_a/b"/>
</dbReference>
<feature type="binding site" evidence="7">
    <location>
        <position position="167"/>
    </location>
    <ligand>
        <name>phosphoenolpyruvate</name>
        <dbReference type="ChEBI" id="CHEBI:58702"/>
    </ligand>
</feature>
<feature type="binding site" evidence="7">
    <location>
        <position position="21"/>
    </location>
    <ligand>
        <name>phosphoenolpyruvate</name>
        <dbReference type="ChEBI" id="CHEBI:58702"/>
    </ligand>
</feature>
<feature type="binding site" evidence="7">
    <location>
        <position position="22"/>
    </location>
    <ligand>
        <name>3-phosphoshikimate</name>
        <dbReference type="ChEBI" id="CHEBI:145989"/>
    </ligand>
</feature>
<feature type="binding site" evidence="7">
    <location>
        <position position="337"/>
    </location>
    <ligand>
        <name>3-phosphoshikimate</name>
        <dbReference type="ChEBI" id="CHEBI:145989"/>
    </ligand>
</feature>
<evidence type="ECO:0000313" key="10">
    <source>
        <dbReference type="Proteomes" id="UP000826014"/>
    </source>
</evidence>
<dbReference type="Pfam" id="PF00275">
    <property type="entry name" value="EPSP_synthase"/>
    <property type="match status" value="1"/>
</dbReference>
<comment type="function">
    <text evidence="7">Catalyzes the transfer of the enolpyruvyl moiety of phosphoenolpyruvate (PEP) to the 5-hydroxyl of shikimate-3-phosphate (S3P) to produce enolpyruvyl shikimate-3-phosphate and inorganic phosphate.</text>
</comment>
<dbReference type="HAMAP" id="MF_00210">
    <property type="entry name" value="EPSP_synth"/>
    <property type="match status" value="1"/>
</dbReference>
<dbReference type="PIRSF" id="PIRSF000505">
    <property type="entry name" value="EPSPS"/>
    <property type="match status" value="1"/>
</dbReference>